<feature type="non-terminal residue" evidence="1">
    <location>
        <position position="1"/>
    </location>
</feature>
<dbReference type="AlphaFoldDB" id="A0AAN5HYU9"/>
<protein>
    <submittedName>
        <fullName evidence="1">Uncharacterized protein</fullName>
    </submittedName>
</protein>
<gene>
    <name evidence="1" type="ORF">PMAYCL1PPCAC_16019</name>
</gene>
<dbReference type="EMBL" id="BTRK01000004">
    <property type="protein sequence ID" value="GMR45824.1"/>
    <property type="molecule type" value="Genomic_DNA"/>
</dbReference>
<name>A0AAN5HYU9_9BILA</name>
<comment type="caution">
    <text evidence="1">The sequence shown here is derived from an EMBL/GenBank/DDBJ whole genome shotgun (WGS) entry which is preliminary data.</text>
</comment>
<evidence type="ECO:0000313" key="1">
    <source>
        <dbReference type="EMBL" id="GMR45824.1"/>
    </source>
</evidence>
<organism evidence="1 2">
    <name type="scientific">Pristionchus mayeri</name>
    <dbReference type="NCBI Taxonomy" id="1317129"/>
    <lineage>
        <taxon>Eukaryota</taxon>
        <taxon>Metazoa</taxon>
        <taxon>Ecdysozoa</taxon>
        <taxon>Nematoda</taxon>
        <taxon>Chromadorea</taxon>
        <taxon>Rhabditida</taxon>
        <taxon>Rhabditina</taxon>
        <taxon>Diplogasteromorpha</taxon>
        <taxon>Diplogasteroidea</taxon>
        <taxon>Neodiplogasteridae</taxon>
        <taxon>Pristionchus</taxon>
    </lineage>
</organism>
<accession>A0AAN5HYU9</accession>
<evidence type="ECO:0000313" key="2">
    <source>
        <dbReference type="Proteomes" id="UP001328107"/>
    </source>
</evidence>
<sequence length="68" mass="7577">GHSPRFNIGASFGQSFRVKGANLHHVYLFRSTIHAASRTSLHALPAHDTCNLMHSRSPLLPLHLYSPF</sequence>
<dbReference type="Proteomes" id="UP001328107">
    <property type="component" value="Unassembled WGS sequence"/>
</dbReference>
<proteinExistence type="predicted"/>
<keyword evidence="2" id="KW-1185">Reference proteome</keyword>
<reference evidence="2" key="1">
    <citation type="submission" date="2022-10" db="EMBL/GenBank/DDBJ databases">
        <title>Genome assembly of Pristionchus species.</title>
        <authorList>
            <person name="Yoshida K."/>
            <person name="Sommer R.J."/>
        </authorList>
    </citation>
    <scope>NUCLEOTIDE SEQUENCE [LARGE SCALE GENOMIC DNA]</scope>
    <source>
        <strain evidence="2">RS5460</strain>
    </source>
</reference>